<evidence type="ECO:0000256" key="8">
    <source>
        <dbReference type="RuleBase" id="RU000461"/>
    </source>
</evidence>
<dbReference type="AlphaFoldDB" id="A0A6A6I823"/>
<protein>
    <submittedName>
        <fullName evidence="10">Cytochrome P450</fullName>
    </submittedName>
</protein>
<name>A0A6A6I823_9PLEO</name>
<dbReference type="InterPro" id="IPR001128">
    <property type="entry name" value="Cyt_P450"/>
</dbReference>
<dbReference type="CDD" id="cd11062">
    <property type="entry name" value="CYP58-like"/>
    <property type="match status" value="1"/>
</dbReference>
<keyword evidence="4 8" id="KW-0560">Oxidoreductase</keyword>
<organism evidence="10 11">
    <name type="scientific">Trematosphaeria pertusa</name>
    <dbReference type="NCBI Taxonomy" id="390896"/>
    <lineage>
        <taxon>Eukaryota</taxon>
        <taxon>Fungi</taxon>
        <taxon>Dikarya</taxon>
        <taxon>Ascomycota</taxon>
        <taxon>Pezizomycotina</taxon>
        <taxon>Dothideomycetes</taxon>
        <taxon>Pleosporomycetidae</taxon>
        <taxon>Pleosporales</taxon>
        <taxon>Massarineae</taxon>
        <taxon>Trematosphaeriaceae</taxon>
        <taxon>Trematosphaeria</taxon>
    </lineage>
</organism>
<gene>
    <name evidence="10" type="ORF">BU26DRAFT_488982</name>
</gene>
<sequence>MGLSVILGAVLGVILVLILYRLCLHPLAGIPGPKLAAVSVLYEMYYDLVKGGRLPWKLRELHDAYGPIVRIGPNEVHIRDSGFTPRFFSSASSNRLDKYAPHRRQLGITKSTISTVQSDLHQRRREALAPFLSSARIGSYTSVILCKIENIASRFEKCRLLGEVAELRLFFLYMVTDIITEIAFPEGTNLLAHEELDKGYYTFQKAGQAKLLWFKHFPIIWTLLKNMPPSWLLRMAPQASVAVHWEIANKRLVMDILSGNRNVDRRTVIHHLAASSLPSSEKGFDRIWEESTSFLGAGGETVVNALCTTIFHVLKDDKITQRLAEEVKAAVPDPSRIPSAQVLASLPYLSAVIQEGQRKALGITSRIIRVDNKSSISYGSYVLPQGTAVSLSSLLENNDPTMFPNPEEFIPERWLEGRADSSLKEMKKQVITFGGGPRKCLGEHLAQAEILLVLTVLFRRFRLRLYRTSDMDVAPMYDSLLPKQWEGSKGLRVTVP</sequence>
<dbReference type="PANTHER" id="PTHR24305:SF157">
    <property type="entry name" value="N-ACETYLTRYPTOPHAN 6-HYDROXYLASE IVOC-RELATED"/>
    <property type="match status" value="1"/>
</dbReference>
<dbReference type="GO" id="GO:0016705">
    <property type="term" value="F:oxidoreductase activity, acting on paired donors, with incorporation or reduction of molecular oxygen"/>
    <property type="evidence" value="ECO:0007669"/>
    <property type="project" value="InterPro"/>
</dbReference>
<dbReference type="PROSITE" id="PS00086">
    <property type="entry name" value="CYTOCHROME_P450"/>
    <property type="match status" value="1"/>
</dbReference>
<evidence type="ECO:0000256" key="3">
    <source>
        <dbReference type="ARBA" id="ARBA00022723"/>
    </source>
</evidence>
<evidence type="ECO:0000256" key="6">
    <source>
        <dbReference type="ARBA" id="ARBA00023033"/>
    </source>
</evidence>
<dbReference type="InterPro" id="IPR050121">
    <property type="entry name" value="Cytochrome_P450_monoxygenase"/>
</dbReference>
<comment type="cofactor">
    <cofactor evidence="1 7">
        <name>heme</name>
        <dbReference type="ChEBI" id="CHEBI:30413"/>
    </cofactor>
</comment>
<dbReference type="Proteomes" id="UP000800094">
    <property type="component" value="Unassembled WGS sequence"/>
</dbReference>
<keyword evidence="9" id="KW-0812">Transmembrane</keyword>
<dbReference type="GO" id="GO:0020037">
    <property type="term" value="F:heme binding"/>
    <property type="evidence" value="ECO:0007669"/>
    <property type="project" value="InterPro"/>
</dbReference>
<feature type="binding site" description="axial binding residue" evidence="7">
    <location>
        <position position="440"/>
    </location>
    <ligand>
        <name>heme</name>
        <dbReference type="ChEBI" id="CHEBI:30413"/>
    </ligand>
    <ligandPart>
        <name>Fe</name>
        <dbReference type="ChEBI" id="CHEBI:18248"/>
    </ligandPart>
</feature>
<dbReference type="GeneID" id="54579336"/>
<keyword evidence="11" id="KW-1185">Reference proteome</keyword>
<dbReference type="SUPFAM" id="SSF48264">
    <property type="entry name" value="Cytochrome P450"/>
    <property type="match status" value="1"/>
</dbReference>
<evidence type="ECO:0000256" key="9">
    <source>
        <dbReference type="SAM" id="Phobius"/>
    </source>
</evidence>
<dbReference type="InterPro" id="IPR002401">
    <property type="entry name" value="Cyt_P450_E_grp-I"/>
</dbReference>
<evidence type="ECO:0000256" key="5">
    <source>
        <dbReference type="ARBA" id="ARBA00023004"/>
    </source>
</evidence>
<keyword evidence="9" id="KW-0472">Membrane</keyword>
<evidence type="ECO:0000256" key="7">
    <source>
        <dbReference type="PIRSR" id="PIRSR602401-1"/>
    </source>
</evidence>
<accession>A0A6A6I823</accession>
<keyword evidence="6 8" id="KW-0503">Monooxygenase</keyword>
<proteinExistence type="inferred from homology"/>
<dbReference type="GO" id="GO:0004497">
    <property type="term" value="F:monooxygenase activity"/>
    <property type="evidence" value="ECO:0007669"/>
    <property type="project" value="UniProtKB-KW"/>
</dbReference>
<dbReference type="RefSeq" id="XP_033681116.1">
    <property type="nucleotide sequence ID" value="XM_033826006.1"/>
</dbReference>
<evidence type="ECO:0000256" key="2">
    <source>
        <dbReference type="ARBA" id="ARBA00010617"/>
    </source>
</evidence>
<dbReference type="Pfam" id="PF00067">
    <property type="entry name" value="p450"/>
    <property type="match status" value="1"/>
</dbReference>
<keyword evidence="5 7" id="KW-0408">Iron</keyword>
<keyword evidence="9" id="KW-1133">Transmembrane helix</keyword>
<dbReference type="Gene3D" id="1.10.630.10">
    <property type="entry name" value="Cytochrome P450"/>
    <property type="match status" value="1"/>
</dbReference>
<dbReference type="OrthoDB" id="3945418at2759"/>
<keyword evidence="7 8" id="KW-0349">Heme</keyword>
<comment type="similarity">
    <text evidence="2 8">Belongs to the cytochrome P450 family.</text>
</comment>
<dbReference type="EMBL" id="ML987199">
    <property type="protein sequence ID" value="KAF2246112.1"/>
    <property type="molecule type" value="Genomic_DNA"/>
</dbReference>
<dbReference type="PANTHER" id="PTHR24305">
    <property type="entry name" value="CYTOCHROME P450"/>
    <property type="match status" value="1"/>
</dbReference>
<reference evidence="10" key="1">
    <citation type="journal article" date="2020" name="Stud. Mycol.">
        <title>101 Dothideomycetes genomes: a test case for predicting lifestyles and emergence of pathogens.</title>
        <authorList>
            <person name="Haridas S."/>
            <person name="Albert R."/>
            <person name="Binder M."/>
            <person name="Bloem J."/>
            <person name="Labutti K."/>
            <person name="Salamov A."/>
            <person name="Andreopoulos B."/>
            <person name="Baker S."/>
            <person name="Barry K."/>
            <person name="Bills G."/>
            <person name="Bluhm B."/>
            <person name="Cannon C."/>
            <person name="Castanera R."/>
            <person name="Culley D."/>
            <person name="Daum C."/>
            <person name="Ezra D."/>
            <person name="Gonzalez J."/>
            <person name="Henrissat B."/>
            <person name="Kuo A."/>
            <person name="Liang C."/>
            <person name="Lipzen A."/>
            <person name="Lutzoni F."/>
            <person name="Magnuson J."/>
            <person name="Mondo S."/>
            <person name="Nolan M."/>
            <person name="Ohm R."/>
            <person name="Pangilinan J."/>
            <person name="Park H.-J."/>
            <person name="Ramirez L."/>
            <person name="Alfaro M."/>
            <person name="Sun H."/>
            <person name="Tritt A."/>
            <person name="Yoshinaga Y."/>
            <person name="Zwiers L.-H."/>
            <person name="Turgeon B."/>
            <person name="Goodwin S."/>
            <person name="Spatafora J."/>
            <person name="Crous P."/>
            <person name="Grigoriev I."/>
        </authorList>
    </citation>
    <scope>NUCLEOTIDE SEQUENCE</scope>
    <source>
        <strain evidence="10">CBS 122368</strain>
    </source>
</reference>
<feature type="transmembrane region" description="Helical" evidence="9">
    <location>
        <begin position="6"/>
        <end position="24"/>
    </location>
</feature>
<evidence type="ECO:0000256" key="4">
    <source>
        <dbReference type="ARBA" id="ARBA00023002"/>
    </source>
</evidence>
<evidence type="ECO:0000313" key="10">
    <source>
        <dbReference type="EMBL" id="KAF2246112.1"/>
    </source>
</evidence>
<evidence type="ECO:0000313" key="11">
    <source>
        <dbReference type="Proteomes" id="UP000800094"/>
    </source>
</evidence>
<keyword evidence="3 7" id="KW-0479">Metal-binding</keyword>
<evidence type="ECO:0000256" key="1">
    <source>
        <dbReference type="ARBA" id="ARBA00001971"/>
    </source>
</evidence>
<dbReference type="InterPro" id="IPR036396">
    <property type="entry name" value="Cyt_P450_sf"/>
</dbReference>
<dbReference type="GO" id="GO:0005506">
    <property type="term" value="F:iron ion binding"/>
    <property type="evidence" value="ECO:0007669"/>
    <property type="project" value="InterPro"/>
</dbReference>
<dbReference type="InterPro" id="IPR017972">
    <property type="entry name" value="Cyt_P450_CS"/>
</dbReference>
<dbReference type="PRINTS" id="PR00463">
    <property type="entry name" value="EP450I"/>
</dbReference>